<feature type="non-terminal residue" evidence="1">
    <location>
        <position position="1"/>
    </location>
</feature>
<dbReference type="AlphaFoldDB" id="A0A0F9FXS9"/>
<comment type="caution">
    <text evidence="1">The sequence shown here is derived from an EMBL/GenBank/DDBJ whole genome shotgun (WGS) entry which is preliminary data.</text>
</comment>
<evidence type="ECO:0000313" key="1">
    <source>
        <dbReference type="EMBL" id="KKL55942.1"/>
    </source>
</evidence>
<protein>
    <submittedName>
        <fullName evidence="1">Uncharacterized protein</fullName>
    </submittedName>
</protein>
<dbReference type="EMBL" id="LAZR01030659">
    <property type="protein sequence ID" value="KKL55942.1"/>
    <property type="molecule type" value="Genomic_DNA"/>
</dbReference>
<name>A0A0F9FXS9_9ZZZZ</name>
<accession>A0A0F9FXS9</accession>
<gene>
    <name evidence="1" type="ORF">LCGC14_2250350</name>
</gene>
<organism evidence="1">
    <name type="scientific">marine sediment metagenome</name>
    <dbReference type="NCBI Taxonomy" id="412755"/>
    <lineage>
        <taxon>unclassified sequences</taxon>
        <taxon>metagenomes</taxon>
        <taxon>ecological metagenomes</taxon>
    </lineage>
</organism>
<sequence>DTPDYKLGDDIINVDLRFRWSGGPDWNSFLKAQAGLWIVKKFPKYERSGTQQPWKPVANEFREVLDFLPGKVFRDAKSPTGFTTKDSPPVDTARHEYKDYSTLNGMLP</sequence>
<proteinExistence type="predicted"/>
<reference evidence="1" key="1">
    <citation type="journal article" date="2015" name="Nature">
        <title>Complex archaea that bridge the gap between prokaryotes and eukaryotes.</title>
        <authorList>
            <person name="Spang A."/>
            <person name="Saw J.H."/>
            <person name="Jorgensen S.L."/>
            <person name="Zaremba-Niedzwiedzka K."/>
            <person name="Martijn J."/>
            <person name="Lind A.E."/>
            <person name="van Eijk R."/>
            <person name="Schleper C."/>
            <person name="Guy L."/>
            <person name="Ettema T.J."/>
        </authorList>
    </citation>
    <scope>NUCLEOTIDE SEQUENCE</scope>
</reference>